<dbReference type="SMART" id="SM00543">
    <property type="entry name" value="MIF4G"/>
    <property type="match status" value="1"/>
</dbReference>
<feature type="compositionally biased region" description="Polar residues" evidence="5">
    <location>
        <begin position="44"/>
        <end position="54"/>
    </location>
</feature>
<proteinExistence type="inferred from homology"/>
<reference evidence="7 8" key="1">
    <citation type="journal article" date="2016" name="Sci. Rep.">
        <title>The genome sequence of the outbreeding globe artichoke constructed de novo incorporating a phase-aware low-pass sequencing strategy of F1 progeny.</title>
        <authorList>
            <person name="Scaglione D."/>
            <person name="Reyes-Chin-Wo S."/>
            <person name="Acquadro A."/>
            <person name="Froenicke L."/>
            <person name="Portis E."/>
            <person name="Beitel C."/>
            <person name="Tirone M."/>
            <person name="Mauro R."/>
            <person name="Lo Monaco A."/>
            <person name="Mauromicale G."/>
            <person name="Faccioli P."/>
            <person name="Cattivelli L."/>
            <person name="Rieseberg L."/>
            <person name="Michelmore R."/>
            <person name="Lanteri S."/>
        </authorList>
    </citation>
    <scope>NUCLEOTIDE SEQUENCE [LARGE SCALE GENOMIC DNA]</scope>
    <source>
        <strain evidence="7">2C</strain>
    </source>
</reference>
<feature type="compositionally biased region" description="Basic and acidic residues" evidence="5">
    <location>
        <begin position="998"/>
        <end position="1013"/>
    </location>
</feature>
<feature type="region of interest" description="Disordered" evidence="5">
    <location>
        <begin position="1352"/>
        <end position="1462"/>
    </location>
</feature>
<feature type="compositionally biased region" description="Basic and acidic residues" evidence="5">
    <location>
        <begin position="886"/>
        <end position="904"/>
    </location>
</feature>
<feature type="region of interest" description="Disordered" evidence="5">
    <location>
        <begin position="122"/>
        <end position="171"/>
    </location>
</feature>
<feature type="region of interest" description="Disordered" evidence="5">
    <location>
        <begin position="549"/>
        <end position="655"/>
    </location>
</feature>
<evidence type="ECO:0000313" key="8">
    <source>
        <dbReference type="Proteomes" id="UP000243975"/>
    </source>
</evidence>
<dbReference type="PROSITE" id="PS51366">
    <property type="entry name" value="MI"/>
    <property type="match status" value="1"/>
</dbReference>
<comment type="caution">
    <text evidence="7">The sequence shown here is derived from an EMBL/GenBank/DDBJ whole genome shotgun (WGS) entry which is preliminary data.</text>
</comment>
<keyword evidence="4" id="KW-0648">Protein biosynthesis</keyword>
<dbReference type="SUPFAM" id="SSF48371">
    <property type="entry name" value="ARM repeat"/>
    <property type="match status" value="2"/>
</dbReference>
<feature type="compositionally biased region" description="Polar residues" evidence="5">
    <location>
        <begin position="1376"/>
        <end position="1395"/>
    </location>
</feature>
<feature type="compositionally biased region" description="Polar residues" evidence="5">
    <location>
        <begin position="82"/>
        <end position="91"/>
    </location>
</feature>
<dbReference type="PANTHER" id="PTHR23253">
    <property type="entry name" value="EUKARYOTIC TRANSLATION INITIATION FACTOR 4 GAMMA"/>
    <property type="match status" value="1"/>
</dbReference>
<feature type="domain" description="MI" evidence="6">
    <location>
        <begin position="1583"/>
        <end position="1711"/>
    </location>
</feature>
<dbReference type="GO" id="GO:0003743">
    <property type="term" value="F:translation initiation factor activity"/>
    <property type="evidence" value="ECO:0007669"/>
    <property type="project" value="UniProtKB-KW"/>
</dbReference>
<dbReference type="InterPro" id="IPR003890">
    <property type="entry name" value="MIF4G-like_typ-3"/>
</dbReference>
<dbReference type="GO" id="GO:0003729">
    <property type="term" value="F:mRNA binding"/>
    <property type="evidence" value="ECO:0007669"/>
    <property type="project" value="TreeGrafter"/>
</dbReference>
<dbReference type="GO" id="GO:0016281">
    <property type="term" value="C:eukaryotic translation initiation factor 4F complex"/>
    <property type="evidence" value="ECO:0007669"/>
    <property type="project" value="TreeGrafter"/>
</dbReference>
<feature type="compositionally biased region" description="Low complexity" evidence="5">
    <location>
        <begin position="580"/>
        <end position="596"/>
    </location>
</feature>
<evidence type="ECO:0000256" key="1">
    <source>
        <dbReference type="ARBA" id="ARBA00005775"/>
    </source>
</evidence>
<feature type="region of interest" description="Disordered" evidence="5">
    <location>
        <begin position="1551"/>
        <end position="1576"/>
    </location>
</feature>
<evidence type="ECO:0000313" key="7">
    <source>
        <dbReference type="EMBL" id="KVH97151.1"/>
    </source>
</evidence>
<feature type="compositionally biased region" description="Polar residues" evidence="5">
    <location>
        <begin position="876"/>
        <end position="885"/>
    </location>
</feature>
<feature type="region of interest" description="Disordered" evidence="5">
    <location>
        <begin position="860"/>
        <end position="920"/>
    </location>
</feature>
<feature type="compositionally biased region" description="Low complexity" evidence="5">
    <location>
        <begin position="988"/>
        <end position="997"/>
    </location>
</feature>
<dbReference type="Gramene" id="KVH97151">
    <property type="protein sequence ID" value="KVH97151"/>
    <property type="gene ID" value="Ccrd_000750"/>
</dbReference>
<feature type="region of interest" description="Disordered" evidence="5">
    <location>
        <begin position="981"/>
        <end position="1023"/>
    </location>
</feature>
<dbReference type="InterPro" id="IPR016024">
    <property type="entry name" value="ARM-type_fold"/>
</dbReference>
<dbReference type="Gene3D" id="1.25.40.180">
    <property type="match status" value="2"/>
</dbReference>
<feature type="compositionally biased region" description="Polar residues" evidence="5">
    <location>
        <begin position="63"/>
        <end position="72"/>
    </location>
</feature>
<feature type="compositionally biased region" description="Polar residues" evidence="5">
    <location>
        <begin position="622"/>
        <end position="632"/>
    </location>
</feature>
<dbReference type="PANTHER" id="PTHR23253:SF9">
    <property type="entry name" value="EUKARYOTIC TRANSLATION INITIATION FACTOR 4 GAMMA 2"/>
    <property type="match status" value="1"/>
</dbReference>
<comment type="similarity">
    <text evidence="1">Belongs to the eukaryotic initiation factor 4G family.</text>
</comment>
<dbReference type="InterPro" id="IPR003891">
    <property type="entry name" value="Initiation_fac_eIF4g_MI"/>
</dbReference>
<accession>A0A118JXL4</accession>
<protein>
    <submittedName>
        <fullName evidence="7">Armadillo-type fold</fullName>
    </submittedName>
</protein>
<feature type="compositionally biased region" description="Basic and acidic residues" evidence="5">
    <location>
        <begin position="1357"/>
        <end position="1374"/>
    </location>
</feature>
<feature type="region of interest" description="Disordered" evidence="5">
    <location>
        <begin position="1"/>
        <end position="95"/>
    </location>
</feature>
<organism evidence="7 8">
    <name type="scientific">Cynara cardunculus var. scolymus</name>
    <name type="common">Globe artichoke</name>
    <name type="synonym">Cynara scolymus</name>
    <dbReference type="NCBI Taxonomy" id="59895"/>
    <lineage>
        <taxon>Eukaryota</taxon>
        <taxon>Viridiplantae</taxon>
        <taxon>Streptophyta</taxon>
        <taxon>Embryophyta</taxon>
        <taxon>Tracheophyta</taxon>
        <taxon>Spermatophyta</taxon>
        <taxon>Magnoliopsida</taxon>
        <taxon>eudicotyledons</taxon>
        <taxon>Gunneridae</taxon>
        <taxon>Pentapetalae</taxon>
        <taxon>asterids</taxon>
        <taxon>campanulids</taxon>
        <taxon>Asterales</taxon>
        <taxon>Asteraceae</taxon>
        <taxon>Carduoideae</taxon>
        <taxon>Cardueae</taxon>
        <taxon>Carduinae</taxon>
        <taxon>Cynara</taxon>
    </lineage>
</organism>
<evidence type="ECO:0000256" key="4">
    <source>
        <dbReference type="ARBA" id="ARBA00022917"/>
    </source>
</evidence>
<feature type="region of interest" description="Disordered" evidence="5">
    <location>
        <begin position="400"/>
        <end position="421"/>
    </location>
</feature>
<feature type="region of interest" description="Disordered" evidence="5">
    <location>
        <begin position="1220"/>
        <end position="1248"/>
    </location>
</feature>
<dbReference type="EMBL" id="LEKV01003852">
    <property type="protein sequence ID" value="KVH97151.1"/>
    <property type="molecule type" value="Genomic_DNA"/>
</dbReference>
<gene>
    <name evidence="7" type="ORF">Ccrd_000750</name>
</gene>
<feature type="compositionally biased region" description="Gly residues" evidence="5">
    <location>
        <begin position="32"/>
        <end position="43"/>
    </location>
</feature>
<evidence type="ECO:0000259" key="6">
    <source>
        <dbReference type="PROSITE" id="PS51366"/>
    </source>
</evidence>
<evidence type="ECO:0000256" key="3">
    <source>
        <dbReference type="ARBA" id="ARBA00022845"/>
    </source>
</evidence>
<dbReference type="Proteomes" id="UP000243975">
    <property type="component" value="Unassembled WGS sequence"/>
</dbReference>
<dbReference type="FunFam" id="1.25.40.180:FF:000024">
    <property type="entry name" value="Eukaryotic translation initiation factor 4G"/>
    <property type="match status" value="1"/>
</dbReference>
<dbReference type="GO" id="GO:0006417">
    <property type="term" value="P:regulation of translation"/>
    <property type="evidence" value="ECO:0007669"/>
    <property type="project" value="UniProtKB-KW"/>
</dbReference>
<feature type="compositionally biased region" description="Basic and acidic residues" evidence="5">
    <location>
        <begin position="1433"/>
        <end position="1442"/>
    </location>
</feature>
<keyword evidence="2" id="KW-0396">Initiation factor</keyword>
<evidence type="ECO:0000256" key="5">
    <source>
        <dbReference type="SAM" id="MobiDB-lite"/>
    </source>
</evidence>
<feature type="region of interest" description="Disordered" evidence="5">
    <location>
        <begin position="1074"/>
        <end position="1107"/>
    </location>
</feature>
<evidence type="ECO:0000256" key="2">
    <source>
        <dbReference type="ARBA" id="ARBA00022540"/>
    </source>
</evidence>
<dbReference type="OMA" id="DRMETHA"/>
<sequence>MSVNQSRGDKNEPSQNRRSGRSGNPASQRNFQGGGGKGGGGGSTNAPPSSSYYTGKSFKKVDSNAQGVQSRVTGPHPHPNVNLGSSNSSTLGIAVQNGAHIQPPLRGTPDAPFTGATLKPADASIQKSTPGLPKAPQSNATPPSYGTIGATGPVTPVKGSTDGSRPFPLQFGSISPSVMNVMQVPARTNSAPPNLDEQKRAQARLDSLKTSSFPNPAVPKQHLTRKDVGAIDQSNAGEAHPTPKEKRDLLGSTAPVSAHIQKPSGPPRPSVSRVSVQMPFHQSQLHLPFGGPNPPMQSQGMANTVPLPMHLPVANPPQVPQQVFVPGIPHHPMSSQGIIHQNQGMNFSSQMGPQLGNMGMGLGPQYPQQQMGNYGGTRRTVKITHPDTHEELRLDKRTEYVNGGSSGPRSHPHGLSQSQAIPSFPPASMNYYSNPYNASSLFIPLPGSNPLTNAQTTPGSQAPRFYNQNAFKQVTVKPAISAHGEKVGDSSLAGSSPPMDKCEISEIQKAGGEGASTHPHKNPEPIAIKIATSSKPSVAAFGSLKSENLTDDSISSASPATVEDSTALVDSGSEVSNKASLGGQSSSVISSSVGDHGSLHSGVHETSKSSTPFSGPDKDVLESSNKVVPSTNEGDRNSTEVIGFGTNSNNAPKVEGSVAEIVGSSEREKDSVDQNQHTTVPDVTAAGTEIGLDTKHLVLSEPASLVTPDAQQQEPVNNVDGNSSASIATSELDVLTAGTSSLNLGSSHGDKIPSSDNLDDHLSSYDCKIDHHADSIESVPLDEESHAVLVSVPVTLPLTLEVEGIMSNTTGLISPSSSGLLETSKGKGNIAKGKKLLKEILKNADARGTTSDLYMAYKRPEEKKETSSEIVGCSSDIPTKQASVDSSEKDVTSDEKRGHSKFEPDDWEDAADISTPKLETDEKRVRADLKHRSEDDNDGMTKKYSRDFLLKFSDHCTDLPEGFEITTDVAEAVIVSNVNAHREPFPSPGRGAPAAGPRLDRRSSNVGDDDKWNKLPGSLGAGRDMRPDMIYPGSAYAGGFRPHGGNFGVLKTPRGQTPSQYSGGILAGPIPSPGQAAMQRNNSDSDRWQRGTGYQKGLIPSPQTPMQVMHKAERKYEVGKITDEEHAKQRQLKGILNKLTPQNFEKLFEQVKEVNIDNAGTLSGVIDQIFDKALMEPTFVEMYANFCAGLAVELPDFSEENEKITFKRLLLNKCQEEFERGEREEQEANRTEEEGEVKQTEGQREEKRLKARRRMLGNIRLIGELYKKRMLTGRIMHECITKLLGQYQNPDEEDLEALCKLMSTIGEMIDHPKAKEHMDAYFDMMFKLSNNMKLSSRVRFMLKDAIDLRKNKWQQRRKVEGPKKIEEVHRDAAQERQAQSNRLARGSNSNQSLRRGQQMDFGPKGSSVLPSNSQTGGFRGLPQQLRGYGNQDSRFEERHSFESRTLSVSTRPVGDDSITLVPQGGLANRMSIRGQMPSHEMPNATDSRRIVANPNGYGSMPDRTGYGSRDDLGSRYVPERSAPRPIFDQSNIQEHNVNYVNRDMRNTGRVFERVPPSSPPTRGGGRVSTPPQLGSDKVLSEDRLHDMSIKAIREFYSANDEKEVALCIKDLNAPSFYPTMISIWIADSFERKDMEREFESVLSTLEDAVNDAPKAPEFLGRIFSRMLLENVIPYKEAWRLIHEGGEEQGQLVEVGLAAEILGVILEIIKSEKGDVFLNNLRADSNLDVQSFRSPTTKRTSRLDKFI</sequence>
<feature type="compositionally biased region" description="Polar residues" evidence="5">
    <location>
        <begin position="549"/>
        <end position="559"/>
    </location>
</feature>
<dbReference type="STRING" id="59895.A0A118JXL4"/>
<feature type="compositionally biased region" description="Polar residues" evidence="5">
    <location>
        <begin position="13"/>
        <end position="31"/>
    </location>
</feature>
<keyword evidence="3" id="KW-0810">Translation regulation</keyword>
<keyword evidence="8" id="KW-1185">Reference proteome</keyword>
<dbReference type="Pfam" id="PF02854">
    <property type="entry name" value="MIF4G"/>
    <property type="match status" value="1"/>
</dbReference>
<name>A0A118JXL4_CYNCS</name>
<feature type="compositionally biased region" description="Low complexity" evidence="5">
    <location>
        <begin position="407"/>
        <end position="416"/>
    </location>
</feature>